<keyword evidence="2" id="KW-1185">Reference proteome</keyword>
<evidence type="ECO:0000313" key="1">
    <source>
        <dbReference type="EMBL" id="KAJ9051169.1"/>
    </source>
</evidence>
<dbReference type="EMBL" id="QTSX02007120">
    <property type="protein sequence ID" value="KAJ9051169.1"/>
    <property type="molecule type" value="Genomic_DNA"/>
</dbReference>
<gene>
    <name evidence="1" type="primary">RPF2_2</name>
    <name evidence="1" type="ORF">DSO57_1007014</name>
</gene>
<accession>A0ACC2RM81</accession>
<name>A0ACC2RM81_9FUNG</name>
<comment type="caution">
    <text evidence="1">The sequence shown here is derived from an EMBL/GenBank/DDBJ whole genome shotgun (WGS) entry which is preliminary data.</text>
</comment>
<evidence type="ECO:0000313" key="2">
    <source>
        <dbReference type="Proteomes" id="UP001165960"/>
    </source>
</evidence>
<dbReference type="Proteomes" id="UP001165960">
    <property type="component" value="Unassembled WGS sequence"/>
</dbReference>
<reference evidence="1" key="1">
    <citation type="submission" date="2022-04" db="EMBL/GenBank/DDBJ databases">
        <title>Genome of the entomopathogenic fungus Entomophthora muscae.</title>
        <authorList>
            <person name="Elya C."/>
            <person name="Lovett B.R."/>
            <person name="Lee E."/>
            <person name="Macias A.M."/>
            <person name="Hajek A.E."/>
            <person name="De Bivort B.L."/>
            <person name="Kasson M.T."/>
            <person name="De Fine Licht H.H."/>
            <person name="Stajich J.E."/>
        </authorList>
    </citation>
    <scope>NUCLEOTIDE SEQUENCE</scope>
    <source>
        <strain evidence="1">Berkeley</strain>
    </source>
</reference>
<protein>
    <submittedName>
        <fullName evidence="1">rRNA-binding ribosome biosynthesis protein rpf2</fullName>
    </submittedName>
</protein>
<organism evidence="1 2">
    <name type="scientific">Entomophthora muscae</name>
    <dbReference type="NCBI Taxonomy" id="34485"/>
    <lineage>
        <taxon>Eukaryota</taxon>
        <taxon>Fungi</taxon>
        <taxon>Fungi incertae sedis</taxon>
        <taxon>Zoopagomycota</taxon>
        <taxon>Entomophthoromycotina</taxon>
        <taxon>Entomophthoromycetes</taxon>
        <taxon>Entomophthorales</taxon>
        <taxon>Entomophthoraceae</taxon>
        <taxon>Entomophthora</taxon>
    </lineage>
</organism>
<proteinExistence type="predicted"/>
<sequence length="248" mass="28332">MTSTHLKTNPLLNFFSRKNDVSLMVVGTHSKKRPNNLVFIRLFDNAVLDMIEVGLENSKFMKDFESAKCALGMKPCFLFNGEIFEQVEEYIRFKNLIIDFFHGQVVDQINLAGLEHVITVTAGPPKAENQPGLIHFRVYTIQLKKSGTRLPRVELEEMGPSFDMNMRRTRFANPDVMKQALRVPKELKPKKVKNINHDDFGDKMGRIHMVKQDFNTLQTRKMKGLKSSISIPVEETEQDAAEDSTGSD</sequence>